<reference evidence="4 5" key="1">
    <citation type="submission" date="2020-08" db="EMBL/GenBank/DDBJ databases">
        <title>Sequencing the genomes of 1000 actinobacteria strains.</title>
        <authorList>
            <person name="Klenk H.-P."/>
        </authorList>
    </citation>
    <scope>NUCLEOTIDE SEQUENCE [LARGE SCALE GENOMIC DNA]</scope>
    <source>
        <strain evidence="4 5">DSM 44551</strain>
    </source>
</reference>
<dbReference type="FunFam" id="1.10.238.10:FF:000178">
    <property type="entry name" value="Calmodulin-2 A"/>
    <property type="match status" value="1"/>
</dbReference>
<dbReference type="AlphaFoldDB" id="A0A7W8QLF8"/>
<dbReference type="InterPro" id="IPR018247">
    <property type="entry name" value="EF_Hand_1_Ca_BS"/>
</dbReference>
<sequence>MPETTEFAPTFSLVDADGDGRISAEELTRLMEALGSPCTPERAQEVVRAMDGDGDGRISLEEFSRFMAGGRA</sequence>
<accession>A0A7W8QLF8</accession>
<evidence type="ECO:0000259" key="3">
    <source>
        <dbReference type="PROSITE" id="PS50222"/>
    </source>
</evidence>
<dbReference type="SUPFAM" id="SSF47473">
    <property type="entry name" value="EF-hand"/>
    <property type="match status" value="1"/>
</dbReference>
<keyword evidence="1" id="KW-0677">Repeat</keyword>
<dbReference type="PROSITE" id="PS50222">
    <property type="entry name" value="EF_HAND_2"/>
    <property type="match status" value="2"/>
</dbReference>
<dbReference type="InterPro" id="IPR050145">
    <property type="entry name" value="Centrin_CML-like"/>
</dbReference>
<keyword evidence="5" id="KW-1185">Reference proteome</keyword>
<dbReference type="InterPro" id="IPR002048">
    <property type="entry name" value="EF_hand_dom"/>
</dbReference>
<dbReference type="InterPro" id="IPR011992">
    <property type="entry name" value="EF-hand-dom_pair"/>
</dbReference>
<comment type="caution">
    <text evidence="4">The sequence shown here is derived from an EMBL/GenBank/DDBJ whole genome shotgun (WGS) entry which is preliminary data.</text>
</comment>
<dbReference type="Proteomes" id="UP000572635">
    <property type="component" value="Unassembled WGS sequence"/>
</dbReference>
<feature type="domain" description="EF-hand" evidence="3">
    <location>
        <begin position="11"/>
        <end position="37"/>
    </location>
</feature>
<dbReference type="Gene3D" id="1.10.238.10">
    <property type="entry name" value="EF-hand"/>
    <property type="match status" value="1"/>
</dbReference>
<evidence type="ECO:0000313" key="5">
    <source>
        <dbReference type="Proteomes" id="UP000572635"/>
    </source>
</evidence>
<proteinExistence type="predicted"/>
<evidence type="ECO:0000313" key="4">
    <source>
        <dbReference type="EMBL" id="MBB5432424.1"/>
    </source>
</evidence>
<dbReference type="GO" id="GO:0005509">
    <property type="term" value="F:calcium ion binding"/>
    <property type="evidence" value="ECO:0007669"/>
    <property type="project" value="InterPro"/>
</dbReference>
<protein>
    <submittedName>
        <fullName evidence="4">Ca2+-binding EF-hand superfamily protein</fullName>
    </submittedName>
</protein>
<dbReference type="RefSeq" id="WP_184391992.1">
    <property type="nucleotide sequence ID" value="NZ_BAAAJD010000042.1"/>
</dbReference>
<evidence type="ECO:0000256" key="2">
    <source>
        <dbReference type="ARBA" id="ARBA00022837"/>
    </source>
</evidence>
<dbReference type="PROSITE" id="PS00018">
    <property type="entry name" value="EF_HAND_1"/>
    <property type="match status" value="2"/>
</dbReference>
<dbReference type="CDD" id="cd00051">
    <property type="entry name" value="EFh"/>
    <property type="match status" value="1"/>
</dbReference>
<dbReference type="GO" id="GO:0043226">
    <property type="term" value="C:organelle"/>
    <property type="evidence" value="ECO:0007669"/>
    <property type="project" value="UniProtKB-ARBA"/>
</dbReference>
<dbReference type="EMBL" id="JACHDB010000001">
    <property type="protein sequence ID" value="MBB5432424.1"/>
    <property type="molecule type" value="Genomic_DNA"/>
</dbReference>
<dbReference type="SMART" id="SM00054">
    <property type="entry name" value="EFh"/>
    <property type="match status" value="2"/>
</dbReference>
<keyword evidence="2" id="KW-0106">Calcium</keyword>
<name>A0A7W8QLF8_9ACTN</name>
<feature type="domain" description="EF-hand" evidence="3">
    <location>
        <begin position="38"/>
        <end position="72"/>
    </location>
</feature>
<dbReference type="PANTHER" id="PTHR23050">
    <property type="entry name" value="CALCIUM BINDING PROTEIN"/>
    <property type="match status" value="1"/>
</dbReference>
<organism evidence="4 5">
    <name type="scientific">Nocardiopsis composta</name>
    <dbReference type="NCBI Taxonomy" id="157465"/>
    <lineage>
        <taxon>Bacteria</taxon>
        <taxon>Bacillati</taxon>
        <taxon>Actinomycetota</taxon>
        <taxon>Actinomycetes</taxon>
        <taxon>Streptosporangiales</taxon>
        <taxon>Nocardiopsidaceae</taxon>
        <taxon>Nocardiopsis</taxon>
    </lineage>
</organism>
<gene>
    <name evidence="4" type="ORF">HDA36_002508</name>
</gene>
<dbReference type="Pfam" id="PF13499">
    <property type="entry name" value="EF-hand_7"/>
    <property type="match status" value="1"/>
</dbReference>
<evidence type="ECO:0000256" key="1">
    <source>
        <dbReference type="ARBA" id="ARBA00022737"/>
    </source>
</evidence>